<keyword evidence="7" id="KW-0653">Protein transport</keyword>
<evidence type="ECO:0000256" key="9">
    <source>
        <dbReference type="SAM" id="MobiDB-lite"/>
    </source>
</evidence>
<organism evidence="13 14">
    <name type="scientific">Zygosaccharomyces mellis</name>
    <dbReference type="NCBI Taxonomy" id="42258"/>
    <lineage>
        <taxon>Eukaryota</taxon>
        <taxon>Fungi</taxon>
        <taxon>Dikarya</taxon>
        <taxon>Ascomycota</taxon>
        <taxon>Saccharomycotina</taxon>
        <taxon>Saccharomycetes</taxon>
        <taxon>Saccharomycetales</taxon>
        <taxon>Saccharomycetaceae</taxon>
        <taxon>Zygosaccharomyces</taxon>
    </lineage>
</organism>
<feature type="compositionally biased region" description="Acidic residues" evidence="9">
    <location>
        <begin position="669"/>
        <end position="679"/>
    </location>
</feature>
<evidence type="ECO:0000256" key="5">
    <source>
        <dbReference type="ARBA" id="ARBA00022448"/>
    </source>
</evidence>
<reference evidence="13 14" key="1">
    <citation type="submission" date="2019-01" db="EMBL/GenBank/DDBJ databases">
        <title>Draft Genome Sequencing of Zygosaccharomyces mellis Ca-7.</title>
        <authorList>
            <person name="Shiwa Y."/>
            <person name="Kanesaki Y."/>
            <person name="Ishige T."/>
            <person name="Mura K."/>
            <person name="Hori T."/>
            <person name="Tamura T."/>
        </authorList>
    </citation>
    <scope>NUCLEOTIDE SEQUENCE [LARGE SCALE GENOMIC DNA]</scope>
    <source>
        <strain evidence="13 14">Ca-7</strain>
    </source>
</reference>
<feature type="domain" description="60S ribosomal export protein NMD3 SH3" evidence="12">
    <location>
        <begin position="444"/>
        <end position="492"/>
    </location>
</feature>
<evidence type="ECO:0000259" key="10">
    <source>
        <dbReference type="Pfam" id="PF04981"/>
    </source>
</evidence>
<dbReference type="GO" id="GO:0030686">
    <property type="term" value="C:90S preribosome"/>
    <property type="evidence" value="ECO:0007669"/>
    <property type="project" value="InterPro"/>
</dbReference>
<keyword evidence="14" id="KW-1185">Reference proteome</keyword>
<evidence type="ECO:0000313" key="14">
    <source>
        <dbReference type="Proteomes" id="UP000301737"/>
    </source>
</evidence>
<feature type="domain" description="Nmd3 N-terminal" evidence="10">
    <location>
        <begin position="212"/>
        <end position="441"/>
    </location>
</feature>
<evidence type="ECO:0000256" key="8">
    <source>
        <dbReference type="ARBA" id="ARBA00023242"/>
    </source>
</evidence>
<dbReference type="GO" id="GO:0015031">
    <property type="term" value="P:protein transport"/>
    <property type="evidence" value="ECO:0007669"/>
    <property type="project" value="UniProtKB-KW"/>
</dbReference>
<evidence type="ECO:0000313" key="13">
    <source>
        <dbReference type="EMBL" id="GCE99566.1"/>
    </source>
</evidence>
<dbReference type="GO" id="GO:0005737">
    <property type="term" value="C:cytoplasm"/>
    <property type="evidence" value="ECO:0007669"/>
    <property type="project" value="UniProtKB-SubCell"/>
</dbReference>
<evidence type="ECO:0000256" key="6">
    <source>
        <dbReference type="ARBA" id="ARBA00022490"/>
    </source>
</evidence>
<evidence type="ECO:0000256" key="2">
    <source>
        <dbReference type="ARBA" id="ARBA00004496"/>
    </source>
</evidence>
<dbReference type="PANTHER" id="PTHR12746:SF2">
    <property type="entry name" value="60S RIBOSOMAL EXPORT PROTEIN NMD3"/>
    <property type="match status" value="1"/>
</dbReference>
<gene>
    <name evidence="13" type="primary">NMD3</name>
    <name evidence="13" type="ORF">ZYGM_002210</name>
</gene>
<keyword evidence="5" id="KW-0813">Transport</keyword>
<dbReference type="Pfam" id="PF10863">
    <property type="entry name" value="NOP19"/>
    <property type="match status" value="1"/>
</dbReference>
<dbReference type="OrthoDB" id="203821at2759"/>
<dbReference type="EMBL" id="BIMX01000011">
    <property type="protein sequence ID" value="GCE99566.1"/>
    <property type="molecule type" value="Genomic_DNA"/>
</dbReference>
<dbReference type="InterPro" id="IPR007064">
    <property type="entry name" value="Nmd3_N"/>
</dbReference>
<feature type="region of interest" description="Disordered" evidence="9">
    <location>
        <begin position="89"/>
        <end position="112"/>
    </location>
</feature>
<keyword evidence="6" id="KW-0963">Cytoplasm</keyword>
<evidence type="ECO:0000259" key="12">
    <source>
        <dbReference type="Pfam" id="PF21193"/>
    </source>
</evidence>
<dbReference type="GO" id="GO:0042274">
    <property type="term" value="P:ribosomal small subunit biogenesis"/>
    <property type="evidence" value="ECO:0007669"/>
    <property type="project" value="InterPro"/>
</dbReference>
<dbReference type="GO" id="GO:0043023">
    <property type="term" value="F:ribosomal large subunit binding"/>
    <property type="evidence" value="ECO:0007669"/>
    <property type="project" value="InterPro"/>
</dbReference>
<feature type="region of interest" description="Disordered" evidence="9">
    <location>
        <begin position="652"/>
        <end position="685"/>
    </location>
</feature>
<evidence type="ECO:0000256" key="4">
    <source>
        <dbReference type="ARBA" id="ARBA00017035"/>
    </source>
</evidence>
<evidence type="ECO:0000256" key="7">
    <source>
        <dbReference type="ARBA" id="ARBA00022927"/>
    </source>
</evidence>
<dbReference type="InterPro" id="IPR048899">
    <property type="entry name" value="NMD_SH3"/>
</dbReference>
<dbReference type="PANTHER" id="PTHR12746">
    <property type="entry name" value="NONSENSE-MEDIATED MRNA DECAY PROTEIN 3"/>
    <property type="match status" value="1"/>
</dbReference>
<comment type="subcellular location">
    <subcellularLocation>
        <location evidence="2">Cytoplasm</location>
    </subcellularLocation>
    <subcellularLocation>
        <location evidence="1">Nucleus</location>
    </subcellularLocation>
</comment>
<dbReference type="Proteomes" id="UP000301737">
    <property type="component" value="Unassembled WGS sequence"/>
</dbReference>
<dbReference type="InterPro" id="IPR048898">
    <property type="entry name" value="OB_NMD3"/>
</dbReference>
<comment type="similarity">
    <text evidence="3">Belongs to the NMD3 family.</text>
</comment>
<comment type="caution">
    <text evidence="13">The sequence shown here is derived from an EMBL/GenBank/DDBJ whole genome shotgun (WGS) entry which is preliminary data.</text>
</comment>
<dbReference type="GO" id="GO:0000055">
    <property type="term" value="P:ribosomal large subunit export from nucleus"/>
    <property type="evidence" value="ECO:0007669"/>
    <property type="project" value="TreeGrafter"/>
</dbReference>
<sequence length="704" mass="80403">MSHRKENQEKLALQAKLRDSFSSINGTVLSWLGGDQESNGGEEELNRSKKEFFTLPLVATGTGLSFSDANSSTDINTVGEFVHSDKKVKTLANKKRKPQHRSESNNSSNNLYKVSKDDTKAMIALKRRMRKGKLEEMKQNPSKVPEKLEYKKNPVVAQDSESEDEPRIEKTQKKSFGLLRYTLNTSEHLKPIMSYTPLDQNQMYQKAATVLCCNCGVPIDGSTGLVMCYDCIKMNVDITDGIPRESHLSFCRNCERFLQPPGQWVKAQLESRELLAICLRRLKGLNRIKLVDASFIWTEPHSRRIRVKVTVQGEALMNTIIQQSFEVEFVVVAMQCPDCAKSYTAHTWRAAVQIRQKVSHKRTFLFLEQLILKHNAHVDTVSISEAKDGLDFYYAQKNHAVKMIDFLNSVIPIRYKKSEELISQDIHTSTSTYKFTFSVEIVPICRDDLVVLPKKLAKSMGNISQFVLCSRVNSSLQFMDPMNLQTADMTASVYWRQPFNSLADVGQLVEFIVLDVEPTGERRGKFVLADITVARASDLGVNDQEYYVRSHLGAICHAGDSVMGYHITNANYNSDLFDELDMNRIPDVVLVKKLYRRTTKKNRNWKLKRMAKEHKDIDASADYSSRQQKQEVDRAEMDYEIFLQELEEDTELRQSVNMYKSNNPPEPVNEGDMDEDEDENAPRINMDELLDELDEMTLEDGGNS</sequence>
<protein>
    <recommendedName>
        <fullName evidence="4">60S ribosomal export protein NMD3</fullName>
    </recommendedName>
</protein>
<feature type="compositionally biased region" description="Polar residues" evidence="9">
    <location>
        <begin position="653"/>
        <end position="663"/>
    </location>
</feature>
<dbReference type="AlphaFoldDB" id="A0A4C2E8H5"/>
<proteinExistence type="inferred from homology"/>
<dbReference type="Pfam" id="PF21192">
    <property type="entry name" value="OB_NMD3"/>
    <property type="match status" value="1"/>
</dbReference>
<dbReference type="Pfam" id="PF04981">
    <property type="entry name" value="NMD3"/>
    <property type="match status" value="1"/>
</dbReference>
<accession>A0A4C2E8H5</accession>
<dbReference type="GO" id="GO:0005634">
    <property type="term" value="C:nucleus"/>
    <property type="evidence" value="ECO:0007669"/>
    <property type="project" value="UniProtKB-SubCell"/>
</dbReference>
<evidence type="ECO:0000256" key="3">
    <source>
        <dbReference type="ARBA" id="ARBA00009794"/>
    </source>
</evidence>
<dbReference type="InterPro" id="IPR039768">
    <property type="entry name" value="Nmd3"/>
</dbReference>
<evidence type="ECO:0000256" key="1">
    <source>
        <dbReference type="ARBA" id="ARBA00004123"/>
    </source>
</evidence>
<dbReference type="InterPro" id="IPR022592">
    <property type="entry name" value="Nucleolar_19"/>
</dbReference>
<dbReference type="Pfam" id="PF21193">
    <property type="entry name" value="NMD_SH3"/>
    <property type="match status" value="1"/>
</dbReference>
<evidence type="ECO:0000259" key="11">
    <source>
        <dbReference type="Pfam" id="PF21192"/>
    </source>
</evidence>
<keyword evidence="8" id="KW-0539">Nucleus</keyword>
<feature type="domain" description="60S ribosomal export protein NMD3 OB-fold" evidence="11">
    <location>
        <begin position="508"/>
        <end position="593"/>
    </location>
</feature>
<name>A0A4C2E8H5_9SACH</name>